<keyword evidence="2" id="KW-0808">Transferase</keyword>
<keyword evidence="3" id="KW-1185">Reference proteome</keyword>
<dbReference type="InterPro" id="IPR016181">
    <property type="entry name" value="Acyl_CoA_acyltransferase"/>
</dbReference>
<reference evidence="2 3" key="1">
    <citation type="submission" date="2016-11" db="EMBL/GenBank/DDBJ databases">
        <authorList>
            <person name="Jaros S."/>
            <person name="Januszkiewicz K."/>
            <person name="Wedrychowicz H."/>
        </authorList>
    </citation>
    <scope>NUCLEOTIDE SEQUENCE [LARGE SCALE GENOMIC DNA]</scope>
    <source>
        <strain evidence="2 3">CGMCC 4.5723</strain>
    </source>
</reference>
<dbReference type="InterPro" id="IPR000182">
    <property type="entry name" value="GNAT_dom"/>
</dbReference>
<dbReference type="InterPro" id="IPR051531">
    <property type="entry name" value="N-acetyltransferase"/>
</dbReference>
<dbReference type="OrthoDB" id="9132139at2"/>
<gene>
    <name evidence="2" type="ORF">SAMN05421803_106236</name>
</gene>
<dbReference type="RefSeq" id="WP_073379533.1">
    <property type="nucleotide sequence ID" value="NZ_FQZK01000006.1"/>
</dbReference>
<evidence type="ECO:0000313" key="2">
    <source>
        <dbReference type="EMBL" id="SHJ49298.1"/>
    </source>
</evidence>
<dbReference type="SUPFAM" id="SSF55729">
    <property type="entry name" value="Acyl-CoA N-acyltransferases (Nat)"/>
    <property type="match status" value="1"/>
</dbReference>
<dbReference type="EMBL" id="FQZK01000006">
    <property type="protein sequence ID" value="SHJ49298.1"/>
    <property type="molecule type" value="Genomic_DNA"/>
</dbReference>
<dbReference type="PROSITE" id="PS51186">
    <property type="entry name" value="GNAT"/>
    <property type="match status" value="1"/>
</dbReference>
<dbReference type="AlphaFoldDB" id="A0A1M6JRG9"/>
<name>A0A1M6JRG9_9ACTN</name>
<sequence>MHPVELSSARLTLRELRPTDVDGLLRVYGDPEAVRDLSFTPRTRQQCAAIVEAAMTDAEREVRSVYMLAVARQKELVGAARLAVDERPHSAQIGFALRPDLWGQGFGSELVQLLLRLGFAELGLKRIWGARSPENQASERVMLRAGMVEEGRIRRHLWTRNAWRDSIVHSILDDEWTTDSVEHKS</sequence>
<organism evidence="2 3">
    <name type="scientific">Nocardiopsis flavescens</name>
    <dbReference type="NCBI Taxonomy" id="758803"/>
    <lineage>
        <taxon>Bacteria</taxon>
        <taxon>Bacillati</taxon>
        <taxon>Actinomycetota</taxon>
        <taxon>Actinomycetes</taxon>
        <taxon>Streptosporangiales</taxon>
        <taxon>Nocardiopsidaceae</taxon>
        <taxon>Nocardiopsis</taxon>
    </lineage>
</organism>
<proteinExistence type="predicted"/>
<protein>
    <submittedName>
        <fullName evidence="2">Protein N-acetyltransferase, RimJ/RimL family</fullName>
    </submittedName>
</protein>
<evidence type="ECO:0000259" key="1">
    <source>
        <dbReference type="PROSITE" id="PS51186"/>
    </source>
</evidence>
<dbReference type="Gene3D" id="3.40.630.30">
    <property type="match status" value="1"/>
</dbReference>
<feature type="domain" description="N-acetyltransferase" evidence="1">
    <location>
        <begin position="11"/>
        <end position="174"/>
    </location>
</feature>
<dbReference type="STRING" id="758803.SAMN05421803_106236"/>
<dbReference type="Pfam" id="PF13302">
    <property type="entry name" value="Acetyltransf_3"/>
    <property type="match status" value="1"/>
</dbReference>
<dbReference type="GO" id="GO:0016747">
    <property type="term" value="F:acyltransferase activity, transferring groups other than amino-acyl groups"/>
    <property type="evidence" value="ECO:0007669"/>
    <property type="project" value="InterPro"/>
</dbReference>
<dbReference type="PANTHER" id="PTHR43792">
    <property type="entry name" value="GNAT FAMILY, PUTATIVE (AFU_ORTHOLOGUE AFUA_3G00765)-RELATED-RELATED"/>
    <property type="match status" value="1"/>
</dbReference>
<evidence type="ECO:0000313" key="3">
    <source>
        <dbReference type="Proteomes" id="UP000184452"/>
    </source>
</evidence>
<accession>A0A1M6JRG9</accession>
<dbReference type="Proteomes" id="UP000184452">
    <property type="component" value="Unassembled WGS sequence"/>
</dbReference>